<reference evidence="1" key="1">
    <citation type="submission" date="2020-05" db="EMBL/GenBank/DDBJ databases">
        <title>Mycena genomes resolve the evolution of fungal bioluminescence.</title>
        <authorList>
            <person name="Tsai I.J."/>
        </authorList>
    </citation>
    <scope>NUCLEOTIDE SEQUENCE</scope>
    <source>
        <strain evidence="1">171206Taipei</strain>
    </source>
</reference>
<gene>
    <name evidence="1" type="ORF">MIND_01125700</name>
</gene>
<name>A0A8H6S5H9_9AGAR</name>
<dbReference type="Proteomes" id="UP000636479">
    <property type="component" value="Unassembled WGS sequence"/>
</dbReference>
<dbReference type="GeneID" id="59350327"/>
<dbReference type="AlphaFoldDB" id="A0A8H6S5H9"/>
<organism evidence="1 2">
    <name type="scientific">Mycena indigotica</name>
    <dbReference type="NCBI Taxonomy" id="2126181"/>
    <lineage>
        <taxon>Eukaryota</taxon>
        <taxon>Fungi</taxon>
        <taxon>Dikarya</taxon>
        <taxon>Basidiomycota</taxon>
        <taxon>Agaricomycotina</taxon>
        <taxon>Agaricomycetes</taxon>
        <taxon>Agaricomycetidae</taxon>
        <taxon>Agaricales</taxon>
        <taxon>Marasmiineae</taxon>
        <taxon>Mycenaceae</taxon>
        <taxon>Mycena</taxon>
    </lineage>
</organism>
<accession>A0A8H6S5H9</accession>
<evidence type="ECO:0000313" key="2">
    <source>
        <dbReference type="Proteomes" id="UP000636479"/>
    </source>
</evidence>
<proteinExistence type="predicted"/>
<protein>
    <submittedName>
        <fullName evidence="1">Uncharacterized protein</fullName>
    </submittedName>
</protein>
<dbReference type="RefSeq" id="XP_037215643.1">
    <property type="nucleotide sequence ID" value="XM_037367811.1"/>
</dbReference>
<sequence length="168" mass="18331">MYLPPRCPTPLKAIRGSPECDMGVLLARRRANVISNGALLKAQKTYKSEIAHKTRGRAAMEGKSDVECQLMTTLQPGAKNHRGGVHGYGHNCLTTPMSGLAVAPLSNHGVITLPPGFHLQWPVLPLERSIELRYQRTLDAGHGRAFLKTSTNWTETGPRGAGARSIWE</sequence>
<dbReference type="EMBL" id="JACAZF010000010">
    <property type="protein sequence ID" value="KAF7293480.1"/>
    <property type="molecule type" value="Genomic_DNA"/>
</dbReference>
<comment type="caution">
    <text evidence="1">The sequence shown here is derived from an EMBL/GenBank/DDBJ whole genome shotgun (WGS) entry which is preliminary data.</text>
</comment>
<evidence type="ECO:0000313" key="1">
    <source>
        <dbReference type="EMBL" id="KAF7293480.1"/>
    </source>
</evidence>
<keyword evidence="2" id="KW-1185">Reference proteome</keyword>